<dbReference type="CDD" id="cd03784">
    <property type="entry name" value="GT1_Gtf-like"/>
    <property type="match status" value="1"/>
</dbReference>
<organism evidence="14">
    <name type="scientific">Opuntia streptacantha</name>
    <name type="common">Prickly pear cactus</name>
    <name type="synonym">Opuntia cardona</name>
    <dbReference type="NCBI Taxonomy" id="393608"/>
    <lineage>
        <taxon>Eukaryota</taxon>
        <taxon>Viridiplantae</taxon>
        <taxon>Streptophyta</taxon>
        <taxon>Embryophyta</taxon>
        <taxon>Tracheophyta</taxon>
        <taxon>Spermatophyta</taxon>
        <taxon>Magnoliopsida</taxon>
        <taxon>eudicotyledons</taxon>
        <taxon>Gunneridae</taxon>
        <taxon>Pentapetalae</taxon>
        <taxon>Caryophyllales</taxon>
        <taxon>Cactineae</taxon>
        <taxon>Cactaceae</taxon>
        <taxon>Opuntioideae</taxon>
        <taxon>Opuntia</taxon>
    </lineage>
</organism>
<feature type="compositionally biased region" description="Polar residues" evidence="11">
    <location>
        <begin position="13"/>
        <end position="31"/>
    </location>
</feature>
<evidence type="ECO:0000256" key="6">
    <source>
        <dbReference type="ARBA" id="ARBA00022955"/>
    </source>
</evidence>
<name>A0A7C9EG55_OPUST</name>
<dbReference type="InterPro" id="IPR050426">
    <property type="entry name" value="Glycosyltransferase_28"/>
</dbReference>
<dbReference type="Pfam" id="PF06722">
    <property type="entry name" value="EryCIII-like_C"/>
    <property type="match status" value="1"/>
</dbReference>
<evidence type="ECO:0000256" key="9">
    <source>
        <dbReference type="ARBA" id="ARBA00023166"/>
    </source>
</evidence>
<dbReference type="InterPro" id="IPR002213">
    <property type="entry name" value="UDP_glucos_trans"/>
</dbReference>
<dbReference type="FunFam" id="3.40.50.2000:FF:000030">
    <property type="entry name" value="Sterol 3-beta-glucosyltransferase UGT80A2"/>
    <property type="match status" value="1"/>
</dbReference>
<feature type="domain" description="Erythromycin biosynthesis protein CIII-like C-terminal" evidence="13">
    <location>
        <begin position="482"/>
        <end position="580"/>
    </location>
</feature>
<dbReference type="InterPro" id="IPR004276">
    <property type="entry name" value="GlycoTrans_28_N"/>
</dbReference>
<keyword evidence="4 14" id="KW-0328">Glycosyltransferase</keyword>
<feature type="compositionally biased region" description="Polar residues" evidence="11">
    <location>
        <begin position="67"/>
        <end position="87"/>
    </location>
</feature>
<reference evidence="14" key="1">
    <citation type="journal article" date="2013" name="J. Plant Res.">
        <title>Effect of fungi and light on seed germination of three Opuntia species from semiarid lands of central Mexico.</title>
        <authorList>
            <person name="Delgado-Sanchez P."/>
            <person name="Jimenez-Bremont J.F."/>
            <person name="Guerrero-Gonzalez Mde L."/>
            <person name="Flores J."/>
        </authorList>
    </citation>
    <scope>NUCLEOTIDE SEQUENCE</scope>
    <source>
        <tissue evidence="14">Cladode</tissue>
    </source>
</reference>
<keyword evidence="3" id="KW-0444">Lipid biosynthesis</keyword>
<evidence type="ECO:0000256" key="2">
    <source>
        <dbReference type="ARBA" id="ARBA00012650"/>
    </source>
</evidence>
<feature type="domain" description="Glycosyltransferase family 28 N-terminal" evidence="12">
    <location>
        <begin position="182"/>
        <end position="325"/>
    </location>
</feature>
<evidence type="ECO:0000256" key="5">
    <source>
        <dbReference type="ARBA" id="ARBA00022679"/>
    </source>
</evidence>
<dbReference type="EC" id="2.4.1.173" evidence="2"/>
<dbReference type="AlphaFoldDB" id="A0A7C9EG55"/>
<evidence type="ECO:0000256" key="4">
    <source>
        <dbReference type="ARBA" id="ARBA00022676"/>
    </source>
</evidence>
<feature type="compositionally biased region" description="Acidic residues" evidence="11">
    <location>
        <begin position="43"/>
        <end position="60"/>
    </location>
</feature>
<sequence length="630" mass="69216">MSPSSKAAMAGTGENSNLTNSVSSGEVSVQNEIGIDSEKGDSDVEIDGDDNHDDGSEADSVDFSPLASGTDSSRFSDRNWSNDSTIAGESSPSSKSGESKHHSALSSLLSRLFDEKIPLKKKLKWLTRLGTVKHDGTVQLDVPGDIKTPSLDLVPVHTGGGEAAAEEDIDLTGIPDLPPMQIVMLIVGTRGDVQPFVAIGKRLQEYGHRVRLATHSNFKDFVLTAGLEFFPLGGDPKILAGYMVKNKGFLPSDPSEIPIQRKQIREIIFSLLPACQDPDPETEVPFKAEAIIANPPAYGHVHVAESLKVPIHIFFTMPWTPTSEFPHPLSRVKQPIAYRLSYQVVDAMIWLGIRDMINEFRKKRLKLRPVTYLSPSYSSPPDLPYGYIWSPHLVPKPKDWGPQIDVVGFCFLDLASNYKPPDDLVEWLAKGQKPIYIGFGSLPVQEPEKMTKIIVRALELTDQRGIINKGWGGLGNLPEPKDFVYTLDNVPHDWLFLQCSAVVHHGGAGTTAAGLKAACPTTIVPFFGDQPFWGERVHAKGIGPSPIPIEEFCLEKLVAAIRFMQIPKVKQRAVELAKAMENEDGVTGAVNAFYKHFPREKLDPHPDPPQAIKPHRLPHLSLRGCFLGTH</sequence>
<evidence type="ECO:0000256" key="10">
    <source>
        <dbReference type="ARBA" id="ARBA00023221"/>
    </source>
</evidence>
<dbReference type="GO" id="GO:0016126">
    <property type="term" value="P:sterol biosynthetic process"/>
    <property type="evidence" value="ECO:0007669"/>
    <property type="project" value="UniProtKB-KW"/>
</dbReference>
<evidence type="ECO:0000256" key="3">
    <source>
        <dbReference type="ARBA" id="ARBA00022516"/>
    </source>
</evidence>
<proteinExistence type="inferred from homology"/>
<evidence type="ECO:0000256" key="11">
    <source>
        <dbReference type="SAM" id="MobiDB-lite"/>
    </source>
</evidence>
<dbReference type="PANTHER" id="PTHR48050">
    <property type="entry name" value="STEROL 3-BETA-GLUCOSYLTRANSFERASE"/>
    <property type="match status" value="1"/>
</dbReference>
<dbReference type="FunFam" id="3.40.50.2000:FF:000009">
    <property type="entry name" value="Sterol 3-beta-glucosyltransferase UGT80A2"/>
    <property type="match status" value="1"/>
</dbReference>
<evidence type="ECO:0000313" key="14">
    <source>
        <dbReference type="EMBL" id="MBA4660324.1"/>
    </source>
</evidence>
<dbReference type="GO" id="GO:0005975">
    <property type="term" value="P:carbohydrate metabolic process"/>
    <property type="evidence" value="ECO:0007669"/>
    <property type="project" value="InterPro"/>
</dbReference>
<evidence type="ECO:0000256" key="1">
    <source>
        <dbReference type="ARBA" id="ARBA00006962"/>
    </source>
</evidence>
<dbReference type="EMBL" id="GISG01207524">
    <property type="protein sequence ID" value="MBA4660324.1"/>
    <property type="molecule type" value="Transcribed_RNA"/>
</dbReference>
<reference evidence="14" key="2">
    <citation type="submission" date="2020-07" db="EMBL/GenBank/DDBJ databases">
        <authorList>
            <person name="Vera ALvarez R."/>
            <person name="Arias-Moreno D.M."/>
            <person name="Jimenez-Jacinto V."/>
            <person name="Jimenez-Bremont J.F."/>
            <person name="Swaminathan K."/>
            <person name="Moose S.P."/>
            <person name="Guerrero-Gonzalez M.L."/>
            <person name="Marino-Ramirez L."/>
            <person name="Landsman D."/>
            <person name="Rodriguez-Kessler M."/>
            <person name="Delgado-Sanchez P."/>
        </authorList>
    </citation>
    <scope>NUCLEOTIDE SEQUENCE</scope>
    <source>
        <tissue evidence="14">Cladode</tissue>
    </source>
</reference>
<keyword evidence="7" id="KW-0756">Sterol biosynthesis</keyword>
<dbReference type="Gene3D" id="3.40.50.2000">
    <property type="entry name" value="Glycogen Phosphorylase B"/>
    <property type="match status" value="2"/>
</dbReference>
<evidence type="ECO:0000256" key="8">
    <source>
        <dbReference type="ARBA" id="ARBA00023098"/>
    </source>
</evidence>
<feature type="region of interest" description="Disordered" evidence="11">
    <location>
        <begin position="1"/>
        <end position="100"/>
    </location>
</feature>
<keyword evidence="10" id="KW-0753">Steroid metabolism</keyword>
<dbReference type="GO" id="GO:0010154">
    <property type="term" value="P:fruit development"/>
    <property type="evidence" value="ECO:0007669"/>
    <property type="project" value="UniProtKB-ARBA"/>
</dbReference>
<accession>A0A7C9EG55</accession>
<evidence type="ECO:0000259" key="12">
    <source>
        <dbReference type="Pfam" id="PF03033"/>
    </source>
</evidence>
<keyword evidence="9" id="KW-1207">Sterol metabolism</keyword>
<keyword evidence="6" id="KW-0752">Steroid biosynthesis</keyword>
<dbReference type="InterPro" id="IPR010610">
    <property type="entry name" value="EryCIII-like_C"/>
</dbReference>
<dbReference type="SUPFAM" id="SSF53756">
    <property type="entry name" value="UDP-Glycosyltransferase/glycogen phosphorylase"/>
    <property type="match status" value="1"/>
</dbReference>
<dbReference type="Pfam" id="PF03033">
    <property type="entry name" value="Glyco_transf_28"/>
    <property type="match status" value="1"/>
</dbReference>
<dbReference type="PANTHER" id="PTHR48050:SF2">
    <property type="entry name" value="STEROL 3-BETA-GLUCOSYLTRANSFERASE UGT80A2-LIKE"/>
    <property type="match status" value="1"/>
</dbReference>
<keyword evidence="8" id="KW-0443">Lipid metabolism</keyword>
<evidence type="ECO:0000256" key="7">
    <source>
        <dbReference type="ARBA" id="ARBA00023011"/>
    </source>
</evidence>
<dbReference type="GO" id="GO:0016906">
    <property type="term" value="F:sterol 3-beta-glucosyltransferase activity"/>
    <property type="evidence" value="ECO:0007669"/>
    <property type="project" value="UniProtKB-EC"/>
</dbReference>
<protein>
    <recommendedName>
        <fullName evidence="2">sterol 3beta-glucosyltransferase</fullName>
        <ecNumber evidence="2">2.4.1.173</ecNumber>
    </recommendedName>
</protein>
<comment type="similarity">
    <text evidence="1">Belongs to the glycosyltransferase 28 family.</text>
</comment>
<dbReference type="GO" id="GO:0009791">
    <property type="term" value="P:post-embryonic development"/>
    <property type="evidence" value="ECO:0007669"/>
    <property type="project" value="UniProtKB-ARBA"/>
</dbReference>
<keyword evidence="5 14" id="KW-0808">Transferase</keyword>
<evidence type="ECO:0000259" key="13">
    <source>
        <dbReference type="Pfam" id="PF06722"/>
    </source>
</evidence>